<comment type="caution">
    <text evidence="1">The sequence shown here is derived from an EMBL/GenBank/DDBJ whole genome shotgun (WGS) entry which is preliminary data.</text>
</comment>
<sequence>MIARHCICRPLLAEASALPSGSAVPAAVIHSTDDTGGTFSTASRFASLQRAYADNHSEWIYQLNTRTPYHLWKGPGIIFTPTGFQMRLPRLRDWYFMEGESIFEDGKEMEVEVSGTGDPTWAVNRSYKERSKLNMLAATNANSRMFWLYMSAAKAFNIDVESELALPNMRLLLGHHKTALRLLQPELAHRVKRVYFHHLDAGAVSRHRPVNLTSTLMNTVYDVLVEGEGEFHVVTDSEEFMQKIVALLHEKGAVRLLSVRTTWFVGFSDKFQPGYEYPFYGVTEKDTRRLPDNAPQYLVRGVYPGGLPGLMPGNEKRARTESRRYLLDAEIIIDRGTDKGKVRLWDDKAVDVYRGNRRYHGVWLKQVNHLPNWRWTGWTVKLANERRQWLEGKQTALDRKLARLKLESGKTEK</sequence>
<reference evidence="1 2" key="1">
    <citation type="submission" date="2020-04" db="EMBL/GenBank/DDBJ databases">
        <title>Perkinsus olseni comparative genomics.</title>
        <authorList>
            <person name="Bogema D.R."/>
        </authorList>
    </citation>
    <scope>NUCLEOTIDE SEQUENCE [LARGE SCALE GENOMIC DNA]</scope>
    <source>
        <strain evidence="1">ATCC PRA-179</strain>
    </source>
</reference>
<gene>
    <name evidence="1" type="ORF">FOZ61_001901</name>
</gene>
<evidence type="ECO:0000313" key="1">
    <source>
        <dbReference type="EMBL" id="KAF4670071.1"/>
    </source>
</evidence>
<dbReference type="InterPro" id="IPR029063">
    <property type="entry name" value="SAM-dependent_MTases_sf"/>
</dbReference>
<protein>
    <submittedName>
        <fullName evidence="1">Uncharacterized protein</fullName>
    </submittedName>
</protein>
<name>A0A7J6MGG8_PEROL</name>
<dbReference type="EMBL" id="JABAHT010000015">
    <property type="protein sequence ID" value="KAF4670071.1"/>
    <property type="molecule type" value="Genomic_DNA"/>
</dbReference>
<accession>A0A7J6MGG8</accession>
<proteinExistence type="predicted"/>
<evidence type="ECO:0000313" key="2">
    <source>
        <dbReference type="Proteomes" id="UP000570595"/>
    </source>
</evidence>
<dbReference type="OrthoDB" id="10272737at2759"/>
<dbReference type="Gene3D" id="3.40.50.150">
    <property type="entry name" value="Vaccinia Virus protein VP39"/>
    <property type="match status" value="1"/>
</dbReference>
<dbReference type="Proteomes" id="UP000570595">
    <property type="component" value="Unassembled WGS sequence"/>
</dbReference>
<organism evidence="1 2">
    <name type="scientific">Perkinsus olseni</name>
    <name type="common">Perkinsus atlanticus</name>
    <dbReference type="NCBI Taxonomy" id="32597"/>
    <lineage>
        <taxon>Eukaryota</taxon>
        <taxon>Sar</taxon>
        <taxon>Alveolata</taxon>
        <taxon>Perkinsozoa</taxon>
        <taxon>Perkinsea</taxon>
        <taxon>Perkinsida</taxon>
        <taxon>Perkinsidae</taxon>
        <taxon>Perkinsus</taxon>
    </lineage>
</organism>
<dbReference type="AlphaFoldDB" id="A0A7J6MGG8"/>